<dbReference type="Pfam" id="PF13604">
    <property type="entry name" value="AAA_30"/>
    <property type="match status" value="1"/>
</dbReference>
<dbReference type="GO" id="GO:0003678">
    <property type="term" value="F:DNA helicase activity"/>
    <property type="evidence" value="ECO:0007669"/>
    <property type="project" value="InterPro"/>
</dbReference>
<dbReference type="AlphaFoldDB" id="A0A758Y7N0"/>
<dbReference type="InterPro" id="IPR027417">
    <property type="entry name" value="P-loop_NTPase"/>
</dbReference>
<dbReference type="EMBL" id="DAAXME010000052">
    <property type="protein sequence ID" value="HAG1615867.1"/>
    <property type="molecule type" value="Genomic_DNA"/>
</dbReference>
<dbReference type="SUPFAM" id="SSF52540">
    <property type="entry name" value="P-loop containing nucleoside triphosphate hydrolases"/>
    <property type="match status" value="2"/>
</dbReference>
<proteinExistence type="predicted"/>
<dbReference type="Gene3D" id="2.30.30.940">
    <property type="match status" value="1"/>
</dbReference>
<feature type="domain" description="DNA helicase TraI type C-terminal" evidence="1">
    <location>
        <begin position="790"/>
        <end position="947"/>
    </location>
</feature>
<protein>
    <submittedName>
        <fullName evidence="3">AAA family ATPase</fullName>
    </submittedName>
</protein>
<dbReference type="CDD" id="cd18809">
    <property type="entry name" value="SF1_C_RecD"/>
    <property type="match status" value="1"/>
</dbReference>
<dbReference type="InterPro" id="IPR009767">
    <property type="entry name" value="DNA_helicase_TraI_C"/>
</dbReference>
<reference evidence="3" key="1">
    <citation type="journal article" date="2018" name="Genome Biol.">
        <title>SKESA: strategic k-mer extension for scrupulous assemblies.</title>
        <authorList>
            <person name="Souvorov A."/>
            <person name="Agarwala R."/>
            <person name="Lipman D.J."/>
        </authorList>
    </citation>
    <scope>NUCLEOTIDE SEQUENCE</scope>
    <source>
        <strain evidence="3">MA.CIT_T44</strain>
    </source>
</reference>
<evidence type="ECO:0000259" key="2">
    <source>
        <dbReference type="Pfam" id="PF18340"/>
    </source>
</evidence>
<dbReference type="GO" id="GO:0003677">
    <property type="term" value="F:DNA binding"/>
    <property type="evidence" value="ECO:0007669"/>
    <property type="project" value="InterPro"/>
</dbReference>
<dbReference type="GO" id="GO:0016818">
    <property type="term" value="F:hydrolase activity, acting on acid anhydrides, in phosphorus-containing anhydrides"/>
    <property type="evidence" value="ECO:0007669"/>
    <property type="project" value="InterPro"/>
</dbReference>
<dbReference type="CDD" id="cd17933">
    <property type="entry name" value="DEXSc_RecD-like"/>
    <property type="match status" value="1"/>
</dbReference>
<accession>A0A758Y7N0</accession>
<dbReference type="Gene3D" id="6.10.140.290">
    <property type="match status" value="1"/>
</dbReference>
<organism evidence="3">
    <name type="scientific">Salmonella enterica</name>
    <name type="common">Salmonella choleraesuis</name>
    <dbReference type="NCBI Taxonomy" id="28901"/>
    <lineage>
        <taxon>Bacteria</taxon>
        <taxon>Pseudomonadati</taxon>
        <taxon>Pseudomonadota</taxon>
        <taxon>Gammaproteobacteria</taxon>
        <taxon>Enterobacterales</taxon>
        <taxon>Enterobacteriaceae</taxon>
        <taxon>Salmonella</taxon>
    </lineage>
</organism>
<feature type="non-terminal residue" evidence="3">
    <location>
        <position position="1"/>
    </location>
</feature>
<feature type="domain" description="TraI 2B/2B-like" evidence="2">
    <location>
        <begin position="1"/>
        <end position="37"/>
    </location>
</feature>
<dbReference type="InterPro" id="IPR040668">
    <property type="entry name" value="TraI_2B"/>
</dbReference>
<name>A0A758Y7N0_SALER</name>
<dbReference type="Pfam" id="PF18340">
    <property type="entry name" value="TraI_2B"/>
    <property type="match status" value="1"/>
</dbReference>
<dbReference type="Gene3D" id="3.40.50.300">
    <property type="entry name" value="P-loop containing nucleotide triphosphate hydrolases"/>
    <property type="match status" value="2"/>
</dbReference>
<comment type="caution">
    <text evidence="3">The sequence shown here is derived from an EMBL/GenBank/DDBJ whole genome shotgun (WGS) entry which is preliminary data.</text>
</comment>
<evidence type="ECO:0000313" key="3">
    <source>
        <dbReference type="EMBL" id="HAG1615867.1"/>
    </source>
</evidence>
<reference evidence="3" key="2">
    <citation type="submission" date="2020-02" db="EMBL/GenBank/DDBJ databases">
        <authorList>
            <consortium name="NCBI Pathogen Detection Project"/>
        </authorList>
    </citation>
    <scope>NUCLEOTIDE SEQUENCE</scope>
    <source>
        <strain evidence="3">MA.CIT_T44</strain>
    </source>
</reference>
<sequence length="1081" mass="117653">AQSHSLTLRDAQGETQVVRISSLDSSWSLFRPEKMPVADGERLRVTGKIPGLRVSGGDRLQVASVSEDAMTVVVPGRAEPATLPVADSPFTALKLENGWVETPGHSVSDSAKVFASVTQMAMDNATLNGLARSGRDVRLYSSLDETRTAEKLARHPSFTVVSEQIKARAGETSLETAISHQKSALNTPAQQAIHLALPVVESKNLAFSHVDLLTEAKSFAAEGTSFADLGREINAQIKRGDLLHVDVAKGYGTDLLVSRASYEAEKSILRHILEGKEAVTPLMERVPGELMEKLTSGQRAATRMILETPDRFTVVQGYAGVGKTTQFRAVMSAVNMLPESERPRVVGLGPTHRAVGEMRSAGVDAQTLASFLHDTQLQQRSGETPDFSNTLFLLDESSMVGNTDMARAYALIAAGGGRAVASGDTDQLQAIAPGQPFRLQQTRSAADVAIMKEIVRQTPELREAVYSLINRDVERALSGLESVKPSQVPRLEGAWAPEHSVTEFSHSQEAKLAEAQQKAMLKGEAFPDVPMTLYEAIVRDYTGRTPEAREQTLIVTHLNEDRRVLNSMIHDAREKAGELGKEQVMVPVLNTANIRDGELRRLSTWETHRDALALVDNVYHRIAGISKDDGLITLEDAEGNTRLISPREAVAEGVTLYTPDTIRVGSGDRVRFTKSDRERGYVANSVWTVTAVSGDSVTLSDGQQTRVIRPGQERAEQHIDLAYAITAHGAQGASETFAIALEGTEGNRKLMAGFESAYVALSRMKQHVQVYTDDRQGWTDAINNAVQKGTAHDVLEPKADREVMNAERLFSSARELRDVAAGRAVLRQAGLAGGDSPARFIAPGRKYPQPYVALPAFDRNGKSAGIWLNPLTTDDGNGLRGFSGEGRVKGSGDAQFVALQGSRNGESLLADNMQDGVRIARDNPDSGVVVRIAGEGRPWNPGAITGGRVWGDIPDNSVQPGAGNGEPVTAEVLAQRQAEEAIRRETERRADEIVRKMAENKPDLPDGRTEQAVREIAGQERDRAAITEREAALPESVLRESQREREAVREVARENLLQERLQQMERDMVRDLQKEKTLGGD</sequence>
<evidence type="ECO:0000259" key="1">
    <source>
        <dbReference type="Pfam" id="PF07057"/>
    </source>
</evidence>
<dbReference type="GO" id="GO:0005524">
    <property type="term" value="F:ATP binding"/>
    <property type="evidence" value="ECO:0007669"/>
    <property type="project" value="InterPro"/>
</dbReference>
<dbReference type="Pfam" id="PF07057">
    <property type="entry name" value="TraI_C"/>
    <property type="match status" value="1"/>
</dbReference>
<gene>
    <name evidence="3" type="ORF">G8W57_005018</name>
</gene>